<sequence>DATGHQLLFRFVAAAYERRSLGVGSHRPFDQWGTFLPEHTTAVSLLD</sequence>
<dbReference type="AlphaFoldDB" id="A0A934N6G5"/>
<protein>
    <submittedName>
        <fullName evidence="1">ATP-binding protein</fullName>
    </submittedName>
</protein>
<dbReference type="EMBL" id="JAEKNS010000115">
    <property type="protein sequence ID" value="MBJ7595384.1"/>
    <property type="molecule type" value="Genomic_DNA"/>
</dbReference>
<evidence type="ECO:0000313" key="1">
    <source>
        <dbReference type="EMBL" id="MBJ7595384.1"/>
    </source>
</evidence>
<gene>
    <name evidence="1" type="ORF">JF886_11090</name>
</gene>
<organism evidence="1 2">
    <name type="scientific">Candidatus Aeolococcus gillhamiae</name>
    <dbReference type="NCBI Taxonomy" id="3127015"/>
    <lineage>
        <taxon>Bacteria</taxon>
        <taxon>Bacillati</taxon>
        <taxon>Candidatus Dormiibacterota</taxon>
        <taxon>Candidatus Dormibacteria</taxon>
        <taxon>Candidatus Aeolococcales</taxon>
        <taxon>Candidatus Aeolococcaceae</taxon>
        <taxon>Candidatus Aeolococcus</taxon>
    </lineage>
</organism>
<comment type="caution">
    <text evidence="1">The sequence shown here is derived from an EMBL/GenBank/DDBJ whole genome shotgun (WGS) entry which is preliminary data.</text>
</comment>
<dbReference type="Proteomes" id="UP000606991">
    <property type="component" value="Unassembled WGS sequence"/>
</dbReference>
<evidence type="ECO:0000313" key="2">
    <source>
        <dbReference type="Proteomes" id="UP000606991"/>
    </source>
</evidence>
<name>A0A934N6G5_9BACT</name>
<reference evidence="1 2" key="1">
    <citation type="submission" date="2020-10" db="EMBL/GenBank/DDBJ databases">
        <title>Ca. Dormibacterota MAGs.</title>
        <authorList>
            <person name="Montgomery K."/>
        </authorList>
    </citation>
    <scope>NUCLEOTIDE SEQUENCE [LARGE SCALE GENOMIC DNA]</scope>
    <source>
        <strain evidence="1">SC8812_S17_18</strain>
    </source>
</reference>
<dbReference type="GO" id="GO:0005524">
    <property type="term" value="F:ATP binding"/>
    <property type="evidence" value="ECO:0007669"/>
    <property type="project" value="UniProtKB-KW"/>
</dbReference>
<keyword evidence="1" id="KW-0067">ATP-binding</keyword>
<feature type="non-terminal residue" evidence="1">
    <location>
        <position position="1"/>
    </location>
</feature>
<accession>A0A934N6G5</accession>
<proteinExistence type="predicted"/>
<keyword evidence="1" id="KW-0547">Nucleotide-binding</keyword>